<organism evidence="1 2">
    <name type="scientific">Tautonia plasticadhaerens</name>
    <dbReference type="NCBI Taxonomy" id="2527974"/>
    <lineage>
        <taxon>Bacteria</taxon>
        <taxon>Pseudomonadati</taxon>
        <taxon>Planctomycetota</taxon>
        <taxon>Planctomycetia</taxon>
        <taxon>Isosphaerales</taxon>
        <taxon>Isosphaeraceae</taxon>
        <taxon>Tautonia</taxon>
    </lineage>
</organism>
<proteinExistence type="predicted"/>
<evidence type="ECO:0000313" key="2">
    <source>
        <dbReference type="Proteomes" id="UP000317835"/>
    </source>
</evidence>
<evidence type="ECO:0000313" key="1">
    <source>
        <dbReference type="EMBL" id="QDV33695.1"/>
    </source>
</evidence>
<dbReference type="KEGG" id="tpla:ElP_15720"/>
<reference evidence="1 2" key="1">
    <citation type="submission" date="2019-02" db="EMBL/GenBank/DDBJ databases">
        <title>Deep-cultivation of Planctomycetes and their phenomic and genomic characterization uncovers novel biology.</title>
        <authorList>
            <person name="Wiegand S."/>
            <person name="Jogler M."/>
            <person name="Boedeker C."/>
            <person name="Pinto D."/>
            <person name="Vollmers J."/>
            <person name="Rivas-Marin E."/>
            <person name="Kohn T."/>
            <person name="Peeters S.H."/>
            <person name="Heuer A."/>
            <person name="Rast P."/>
            <person name="Oberbeckmann S."/>
            <person name="Bunk B."/>
            <person name="Jeske O."/>
            <person name="Meyerdierks A."/>
            <person name="Storesund J.E."/>
            <person name="Kallscheuer N."/>
            <person name="Luecker S."/>
            <person name="Lage O.M."/>
            <person name="Pohl T."/>
            <person name="Merkel B.J."/>
            <person name="Hornburger P."/>
            <person name="Mueller R.-W."/>
            <person name="Bruemmer F."/>
            <person name="Labrenz M."/>
            <person name="Spormann A.M."/>
            <person name="Op den Camp H."/>
            <person name="Overmann J."/>
            <person name="Amann R."/>
            <person name="Jetten M.S.M."/>
            <person name="Mascher T."/>
            <person name="Medema M.H."/>
            <person name="Devos D.P."/>
            <person name="Kaster A.-K."/>
            <person name="Ovreas L."/>
            <person name="Rohde M."/>
            <person name="Galperin M.Y."/>
            <person name="Jogler C."/>
        </authorList>
    </citation>
    <scope>NUCLEOTIDE SEQUENCE [LARGE SCALE GENOMIC DNA]</scope>
    <source>
        <strain evidence="1 2">ElP</strain>
    </source>
</reference>
<dbReference type="AlphaFoldDB" id="A0A518GYL7"/>
<dbReference type="Proteomes" id="UP000317835">
    <property type="component" value="Chromosome"/>
</dbReference>
<dbReference type="RefSeq" id="WP_145268039.1">
    <property type="nucleotide sequence ID" value="NZ_CP036426.1"/>
</dbReference>
<sequence length="111" mass="12514">MFPQWVLYAPSREYPNHFVIREFTCQGDQPVPTGTYSVHETLQAAREAIPEGFEWVPRSEEDEPAIVEVGAPTGWGEVLAMHVEGGEAGLDRTMALLDRAVMIKPTERDWD</sequence>
<keyword evidence="2" id="KW-1185">Reference proteome</keyword>
<gene>
    <name evidence="1" type="ORF">ElP_15720</name>
</gene>
<accession>A0A518GYL7</accession>
<dbReference type="EMBL" id="CP036426">
    <property type="protein sequence ID" value="QDV33695.1"/>
    <property type="molecule type" value="Genomic_DNA"/>
</dbReference>
<name>A0A518GYL7_9BACT</name>
<protein>
    <submittedName>
        <fullName evidence="1">Uncharacterized protein</fullName>
    </submittedName>
</protein>